<evidence type="ECO:0000256" key="5">
    <source>
        <dbReference type="ARBA" id="ARBA00022519"/>
    </source>
</evidence>
<dbReference type="GO" id="GO:0015628">
    <property type="term" value="P:protein secretion by the type II secretion system"/>
    <property type="evidence" value="ECO:0007669"/>
    <property type="project" value="InterPro"/>
</dbReference>
<dbReference type="Pfam" id="PF07963">
    <property type="entry name" value="N_methyl"/>
    <property type="match status" value="1"/>
</dbReference>
<feature type="domain" description="General secretion pathway GspH" evidence="12">
    <location>
        <begin position="56"/>
        <end position="166"/>
    </location>
</feature>
<evidence type="ECO:0000313" key="13">
    <source>
        <dbReference type="EMBL" id="RJG14298.1"/>
    </source>
</evidence>
<evidence type="ECO:0000256" key="6">
    <source>
        <dbReference type="ARBA" id="ARBA00022692"/>
    </source>
</evidence>
<dbReference type="NCBIfam" id="TIGR02532">
    <property type="entry name" value="IV_pilin_GFxxxE"/>
    <property type="match status" value="1"/>
</dbReference>
<accession>A0A418XPB4</accession>
<dbReference type="InterPro" id="IPR022346">
    <property type="entry name" value="T2SS_GspH"/>
</dbReference>
<evidence type="ECO:0000313" key="14">
    <source>
        <dbReference type="Proteomes" id="UP000284021"/>
    </source>
</evidence>
<keyword evidence="7 11" id="KW-1133">Transmembrane helix</keyword>
<evidence type="ECO:0000256" key="8">
    <source>
        <dbReference type="ARBA" id="ARBA00023136"/>
    </source>
</evidence>
<keyword evidence="5" id="KW-0997">Cell inner membrane</keyword>
<protein>
    <recommendedName>
        <fullName evidence="2">Type II secretion system protein H</fullName>
    </recommendedName>
    <alternativeName>
        <fullName evidence="10">General secretion pathway protein H</fullName>
    </alternativeName>
</protein>
<dbReference type="Proteomes" id="UP000284021">
    <property type="component" value="Unassembled WGS sequence"/>
</dbReference>
<feature type="transmembrane region" description="Helical" evidence="11">
    <location>
        <begin position="21"/>
        <end position="44"/>
    </location>
</feature>
<dbReference type="InterPro" id="IPR012902">
    <property type="entry name" value="N_methyl_site"/>
</dbReference>
<evidence type="ECO:0000256" key="2">
    <source>
        <dbReference type="ARBA" id="ARBA00021549"/>
    </source>
</evidence>
<proteinExistence type="inferred from homology"/>
<evidence type="ECO:0000256" key="4">
    <source>
        <dbReference type="ARBA" id="ARBA00022481"/>
    </source>
</evidence>
<name>A0A418XPB4_9PSED</name>
<dbReference type="Gene3D" id="3.55.40.10">
    <property type="entry name" value="minor pseudopilin epsh domain"/>
    <property type="match status" value="1"/>
</dbReference>
<gene>
    <name evidence="13" type="ORF">D3879_01230</name>
</gene>
<keyword evidence="6 11" id="KW-0812">Transmembrane</keyword>
<keyword evidence="3" id="KW-1003">Cell membrane</keyword>
<evidence type="ECO:0000256" key="11">
    <source>
        <dbReference type="SAM" id="Phobius"/>
    </source>
</evidence>
<dbReference type="PROSITE" id="PS00409">
    <property type="entry name" value="PROKAR_NTER_METHYL"/>
    <property type="match status" value="1"/>
</dbReference>
<evidence type="ECO:0000259" key="12">
    <source>
        <dbReference type="Pfam" id="PF12019"/>
    </source>
</evidence>
<sequence>MKFARQLSSLPASRSARQRGFTLIELMVTIAVMAVLLGIAIPSFTDVTLGSKLRSQANDLVAGATLARSEAIKRNQAVTLCASSNGTSCTGGWAAGWIVISSDGTVILKHPAAAGGFHINSADTSFSFQSTGVGVTPTPAVPTFTVCRATPSVGSQERVVTISLTGRTSVAKTTNASCS</sequence>
<dbReference type="GO" id="GO:0015627">
    <property type="term" value="C:type II protein secretion system complex"/>
    <property type="evidence" value="ECO:0007669"/>
    <property type="project" value="InterPro"/>
</dbReference>
<organism evidence="13 14">
    <name type="scientific">Pseudomonas cavernicola</name>
    <dbReference type="NCBI Taxonomy" id="2320866"/>
    <lineage>
        <taxon>Bacteria</taxon>
        <taxon>Pseudomonadati</taxon>
        <taxon>Pseudomonadota</taxon>
        <taxon>Gammaproteobacteria</taxon>
        <taxon>Pseudomonadales</taxon>
        <taxon>Pseudomonadaceae</taxon>
        <taxon>Pseudomonas</taxon>
    </lineage>
</organism>
<dbReference type="SUPFAM" id="SSF54523">
    <property type="entry name" value="Pili subunits"/>
    <property type="match status" value="1"/>
</dbReference>
<dbReference type="Pfam" id="PF12019">
    <property type="entry name" value="GspH"/>
    <property type="match status" value="1"/>
</dbReference>
<comment type="similarity">
    <text evidence="9">Belongs to the GSP H family.</text>
</comment>
<dbReference type="AlphaFoldDB" id="A0A418XPB4"/>
<keyword evidence="8 11" id="KW-0472">Membrane</keyword>
<comment type="subcellular location">
    <subcellularLocation>
        <location evidence="1">Cell inner membrane</location>
        <topology evidence="1">Single-pass membrane protein</topology>
    </subcellularLocation>
</comment>
<keyword evidence="14" id="KW-1185">Reference proteome</keyword>
<keyword evidence="4" id="KW-0488">Methylation</keyword>
<dbReference type="EMBL" id="QYUR01000002">
    <property type="protein sequence ID" value="RJG14298.1"/>
    <property type="molecule type" value="Genomic_DNA"/>
</dbReference>
<dbReference type="OrthoDB" id="6120962at2"/>
<reference evidence="13 14" key="1">
    <citation type="submission" date="2018-09" db="EMBL/GenBank/DDBJ databases">
        <authorList>
            <person name="Zhu H."/>
        </authorList>
    </citation>
    <scope>NUCLEOTIDE SEQUENCE [LARGE SCALE GENOMIC DNA]</scope>
    <source>
        <strain evidence="13 14">K1S02-6</strain>
    </source>
</reference>
<dbReference type="GO" id="GO:0005886">
    <property type="term" value="C:plasma membrane"/>
    <property type="evidence" value="ECO:0007669"/>
    <property type="project" value="UniProtKB-SubCell"/>
</dbReference>
<comment type="caution">
    <text evidence="13">The sequence shown here is derived from an EMBL/GenBank/DDBJ whole genome shotgun (WGS) entry which is preliminary data.</text>
</comment>
<evidence type="ECO:0000256" key="7">
    <source>
        <dbReference type="ARBA" id="ARBA00022989"/>
    </source>
</evidence>
<dbReference type="InterPro" id="IPR045584">
    <property type="entry name" value="Pilin-like"/>
</dbReference>
<evidence type="ECO:0000256" key="1">
    <source>
        <dbReference type="ARBA" id="ARBA00004377"/>
    </source>
</evidence>
<evidence type="ECO:0000256" key="9">
    <source>
        <dbReference type="ARBA" id="ARBA00025772"/>
    </source>
</evidence>
<dbReference type="RefSeq" id="WP_119954846.1">
    <property type="nucleotide sequence ID" value="NZ_QYUR01000002.1"/>
</dbReference>
<evidence type="ECO:0000256" key="3">
    <source>
        <dbReference type="ARBA" id="ARBA00022475"/>
    </source>
</evidence>
<evidence type="ECO:0000256" key="10">
    <source>
        <dbReference type="ARBA" id="ARBA00030775"/>
    </source>
</evidence>